<dbReference type="eggNOG" id="KOG0583">
    <property type="taxonomic scope" value="Eukaryota"/>
</dbReference>
<dbReference type="RefSeq" id="XP_009033226.1">
    <property type="nucleotide sequence ID" value="XM_009034978.1"/>
</dbReference>
<dbReference type="Proteomes" id="UP000002729">
    <property type="component" value="Unassembled WGS sequence"/>
</dbReference>
<evidence type="ECO:0000259" key="6">
    <source>
        <dbReference type="PROSITE" id="PS50011"/>
    </source>
</evidence>
<sequence>MGGATAPGLQGGTNRPQSAGGGVRQSTSGRDAYHCAPEQREYLTRLLVGSVQNRRGLPDFYSFGKVIGVGSFGTVRIAWHKLTGQKVAIKTYERSKMKDPQQWKRVQQEARVMEKLSDSPLVCRFLEAFETMAPRRAHLIMEFLPGGNLCSYVKAKRKIAEPELQPLMLQLATALHHMHELNIVHRDIKLENILFLDEKRTIVRVIDFGFSTRCAPDRRLRLFCGTPSYMAPEIVRRTEYRGKPIDLWSIGVVAYACLGGHFPFAARSQPELYRKILRGTYRLPEGLSPNAVALLQACIVVDVNRRVTAPDLRRHPFVVAGASNGTYPGANLGSLTRSQNPQDDVRREAVARIEALGVSRDALIQGITRGEHTPITSCYYLLMDSMGLRTGPGPHGSTSHGTLKHNNENELPQDAQAPAKPHAQKA</sequence>
<dbReference type="SUPFAM" id="SSF56112">
    <property type="entry name" value="Protein kinase-like (PK-like)"/>
    <property type="match status" value="1"/>
</dbReference>
<reference evidence="7 8" key="1">
    <citation type="journal article" date="2011" name="Proc. Natl. Acad. Sci. U.S.A.">
        <title>Niche of harmful alga Aureococcus anophagefferens revealed through ecogenomics.</title>
        <authorList>
            <person name="Gobler C.J."/>
            <person name="Berry D.L."/>
            <person name="Dyhrman S.T."/>
            <person name="Wilhelm S.W."/>
            <person name="Salamov A."/>
            <person name="Lobanov A.V."/>
            <person name="Zhang Y."/>
            <person name="Collier J.L."/>
            <person name="Wurch L.L."/>
            <person name="Kustka A.B."/>
            <person name="Dill B.D."/>
            <person name="Shah M."/>
            <person name="VerBerkmoes N.C."/>
            <person name="Kuo A."/>
            <person name="Terry A."/>
            <person name="Pangilinan J."/>
            <person name="Lindquist E.A."/>
            <person name="Lucas S."/>
            <person name="Paulsen I.T."/>
            <person name="Hattenrath-Lehmann T.K."/>
            <person name="Talmage S.C."/>
            <person name="Walker E.A."/>
            <person name="Koch F."/>
            <person name="Burson A.M."/>
            <person name="Marcoval M.A."/>
            <person name="Tang Y.Z."/>
            <person name="Lecleir G.R."/>
            <person name="Coyne K.J."/>
            <person name="Berg G.M."/>
            <person name="Bertrand E.M."/>
            <person name="Saito M.A."/>
            <person name="Gladyshev V.N."/>
            <person name="Grigoriev I.V."/>
        </authorList>
    </citation>
    <scope>NUCLEOTIDE SEQUENCE [LARGE SCALE GENOMIC DNA]</scope>
    <source>
        <strain evidence="8">CCMP 1984</strain>
    </source>
</reference>
<dbReference type="GO" id="GO:0005524">
    <property type="term" value="F:ATP binding"/>
    <property type="evidence" value="ECO:0007669"/>
    <property type="project" value="UniProtKB-UniRule"/>
</dbReference>
<dbReference type="EMBL" id="GL833121">
    <property type="protein sequence ID" value="EGB12144.1"/>
    <property type="molecule type" value="Genomic_DNA"/>
</dbReference>
<keyword evidence="4" id="KW-0723">Serine/threonine-protein kinase</keyword>
<dbReference type="PROSITE" id="PS00107">
    <property type="entry name" value="PROTEIN_KINASE_ATP"/>
    <property type="match status" value="1"/>
</dbReference>
<dbReference type="PANTHER" id="PTHR24346:SF30">
    <property type="entry name" value="MATERNAL EMBRYONIC LEUCINE ZIPPER KINASE"/>
    <property type="match status" value="1"/>
</dbReference>
<accession>F0XYM1</accession>
<dbReference type="SMART" id="SM00220">
    <property type="entry name" value="S_TKc"/>
    <property type="match status" value="1"/>
</dbReference>
<dbReference type="KEGG" id="aaf:AURANDRAFT_20493"/>
<dbReference type="GeneID" id="20219298"/>
<dbReference type="PANTHER" id="PTHR24346">
    <property type="entry name" value="MAP/MICROTUBULE AFFINITY-REGULATING KINASE"/>
    <property type="match status" value="1"/>
</dbReference>
<evidence type="ECO:0000256" key="5">
    <source>
        <dbReference type="SAM" id="MobiDB-lite"/>
    </source>
</evidence>
<proteinExistence type="inferred from homology"/>
<dbReference type="InterPro" id="IPR008271">
    <property type="entry name" value="Ser/Thr_kinase_AS"/>
</dbReference>
<dbReference type="Pfam" id="PF00069">
    <property type="entry name" value="Pkinase"/>
    <property type="match status" value="1"/>
</dbReference>
<dbReference type="OMA" id="VEYCHRC"/>
<evidence type="ECO:0000256" key="2">
    <source>
        <dbReference type="ARBA" id="ARBA00022840"/>
    </source>
</evidence>
<dbReference type="OrthoDB" id="193931at2759"/>
<keyword evidence="4" id="KW-0808">Transferase</keyword>
<comment type="similarity">
    <text evidence="4">Belongs to the protein kinase superfamily.</text>
</comment>
<evidence type="ECO:0000313" key="8">
    <source>
        <dbReference type="Proteomes" id="UP000002729"/>
    </source>
</evidence>
<dbReference type="PROSITE" id="PS50011">
    <property type="entry name" value="PROTEIN_KINASE_DOM"/>
    <property type="match status" value="1"/>
</dbReference>
<dbReference type="AlphaFoldDB" id="F0XYM1"/>
<feature type="domain" description="Protein kinase" evidence="6">
    <location>
        <begin position="61"/>
        <end position="318"/>
    </location>
</feature>
<keyword evidence="2 3" id="KW-0067">ATP-binding</keyword>
<dbReference type="FunFam" id="1.10.510.10:FF:000571">
    <property type="entry name" value="Maternal embryonic leucine zipper kinase"/>
    <property type="match status" value="1"/>
</dbReference>
<dbReference type="GO" id="GO:0035556">
    <property type="term" value="P:intracellular signal transduction"/>
    <property type="evidence" value="ECO:0007669"/>
    <property type="project" value="TreeGrafter"/>
</dbReference>
<dbReference type="GO" id="GO:0004674">
    <property type="term" value="F:protein serine/threonine kinase activity"/>
    <property type="evidence" value="ECO:0007669"/>
    <property type="project" value="UniProtKB-KW"/>
</dbReference>
<feature type="region of interest" description="Disordered" evidence="5">
    <location>
        <begin position="391"/>
        <end position="426"/>
    </location>
</feature>
<dbReference type="PROSITE" id="PS00108">
    <property type="entry name" value="PROTEIN_KINASE_ST"/>
    <property type="match status" value="1"/>
</dbReference>
<feature type="compositionally biased region" description="Low complexity" evidence="5">
    <location>
        <begin position="412"/>
        <end position="426"/>
    </location>
</feature>
<dbReference type="InParanoid" id="F0XYM1"/>
<feature type="binding site" evidence="3">
    <location>
        <position position="90"/>
    </location>
    <ligand>
        <name>ATP</name>
        <dbReference type="ChEBI" id="CHEBI:30616"/>
    </ligand>
</feature>
<dbReference type="InterPro" id="IPR000719">
    <property type="entry name" value="Prot_kinase_dom"/>
</dbReference>
<organism evidence="8">
    <name type="scientific">Aureococcus anophagefferens</name>
    <name type="common">Harmful bloom alga</name>
    <dbReference type="NCBI Taxonomy" id="44056"/>
    <lineage>
        <taxon>Eukaryota</taxon>
        <taxon>Sar</taxon>
        <taxon>Stramenopiles</taxon>
        <taxon>Ochrophyta</taxon>
        <taxon>Pelagophyceae</taxon>
        <taxon>Pelagomonadales</taxon>
        <taxon>Pelagomonadaceae</taxon>
        <taxon>Aureococcus</taxon>
    </lineage>
</organism>
<dbReference type="InterPro" id="IPR017441">
    <property type="entry name" value="Protein_kinase_ATP_BS"/>
</dbReference>
<dbReference type="InterPro" id="IPR011009">
    <property type="entry name" value="Kinase-like_dom_sf"/>
</dbReference>
<evidence type="ECO:0000313" key="7">
    <source>
        <dbReference type="EMBL" id="EGB12144.1"/>
    </source>
</evidence>
<gene>
    <name evidence="7" type="ORF">AURANDRAFT_20493</name>
</gene>
<feature type="compositionally biased region" description="Gly residues" evidence="5">
    <location>
        <begin position="1"/>
        <end position="11"/>
    </location>
</feature>
<feature type="region of interest" description="Disordered" evidence="5">
    <location>
        <begin position="1"/>
        <end position="31"/>
    </location>
</feature>
<protein>
    <recommendedName>
        <fullName evidence="6">Protein kinase domain-containing protein</fullName>
    </recommendedName>
</protein>
<keyword evidence="4" id="KW-0418">Kinase</keyword>
<dbReference type="Gene3D" id="1.10.510.10">
    <property type="entry name" value="Transferase(Phosphotransferase) domain 1"/>
    <property type="match status" value="1"/>
</dbReference>
<evidence type="ECO:0000256" key="1">
    <source>
        <dbReference type="ARBA" id="ARBA00022741"/>
    </source>
</evidence>
<name>F0XYM1_AURAN</name>
<keyword evidence="1 3" id="KW-0547">Nucleotide-binding</keyword>
<evidence type="ECO:0000256" key="3">
    <source>
        <dbReference type="PROSITE-ProRule" id="PRU10141"/>
    </source>
</evidence>
<evidence type="ECO:0000256" key="4">
    <source>
        <dbReference type="RuleBase" id="RU000304"/>
    </source>
</evidence>
<dbReference type="GO" id="GO:0005737">
    <property type="term" value="C:cytoplasm"/>
    <property type="evidence" value="ECO:0007669"/>
    <property type="project" value="TreeGrafter"/>
</dbReference>
<keyword evidence="8" id="KW-1185">Reference proteome</keyword>
<dbReference type="CDD" id="cd14003">
    <property type="entry name" value="STKc_AMPK-like"/>
    <property type="match status" value="1"/>
</dbReference>